<dbReference type="Proteomes" id="UP001196413">
    <property type="component" value="Unassembled WGS sequence"/>
</dbReference>
<dbReference type="EMBL" id="JAHQIW010000501">
    <property type="protein sequence ID" value="KAJ1348414.1"/>
    <property type="molecule type" value="Genomic_DNA"/>
</dbReference>
<dbReference type="AlphaFoldDB" id="A0AAD5QG89"/>
<evidence type="ECO:0000313" key="3">
    <source>
        <dbReference type="EMBL" id="KAJ1348414.1"/>
    </source>
</evidence>
<feature type="region of interest" description="Disordered" evidence="1">
    <location>
        <begin position="47"/>
        <end position="77"/>
    </location>
</feature>
<keyword evidence="4" id="KW-1185">Reference proteome</keyword>
<feature type="chain" id="PRO_5042059801" evidence="2">
    <location>
        <begin position="16"/>
        <end position="189"/>
    </location>
</feature>
<organism evidence="3 4">
    <name type="scientific">Parelaphostrongylus tenuis</name>
    <name type="common">Meningeal worm</name>
    <dbReference type="NCBI Taxonomy" id="148309"/>
    <lineage>
        <taxon>Eukaryota</taxon>
        <taxon>Metazoa</taxon>
        <taxon>Ecdysozoa</taxon>
        <taxon>Nematoda</taxon>
        <taxon>Chromadorea</taxon>
        <taxon>Rhabditida</taxon>
        <taxon>Rhabditina</taxon>
        <taxon>Rhabditomorpha</taxon>
        <taxon>Strongyloidea</taxon>
        <taxon>Metastrongylidae</taxon>
        <taxon>Parelaphostrongylus</taxon>
    </lineage>
</organism>
<evidence type="ECO:0000256" key="2">
    <source>
        <dbReference type="SAM" id="SignalP"/>
    </source>
</evidence>
<comment type="caution">
    <text evidence="3">The sequence shown here is derived from an EMBL/GenBank/DDBJ whole genome shotgun (WGS) entry which is preliminary data.</text>
</comment>
<evidence type="ECO:0000256" key="1">
    <source>
        <dbReference type="SAM" id="MobiDB-lite"/>
    </source>
</evidence>
<reference evidence="3" key="1">
    <citation type="submission" date="2021-06" db="EMBL/GenBank/DDBJ databases">
        <title>Parelaphostrongylus tenuis whole genome reference sequence.</title>
        <authorList>
            <person name="Garwood T.J."/>
            <person name="Larsen P.A."/>
            <person name="Fountain-Jones N.M."/>
            <person name="Garbe J.R."/>
            <person name="Macchietto M.G."/>
            <person name="Kania S.A."/>
            <person name="Gerhold R.W."/>
            <person name="Richards J.E."/>
            <person name="Wolf T.M."/>
        </authorList>
    </citation>
    <scope>NUCLEOTIDE SEQUENCE</scope>
    <source>
        <strain evidence="3">MNPRO001-30</strain>
        <tissue evidence="3">Meninges</tissue>
    </source>
</reference>
<sequence length="189" mass="20677">MSLFLLFASCRATTCNLMPVSVSKLAERLASESSVLKQQHSLPQGLTNTAIGRTFEGGSSGNRIDSTSKSPVSTTQVTNKRVRGDQISACTGDIVKLSPSTLHKGCFLLSTYTISAQSSNANLFATFKTETSIRLHVVPLQETKSRKATYSDHVTEPYIRVEKFPSPNVESVRFVVYSSILHTKPPHRV</sequence>
<proteinExistence type="predicted"/>
<accession>A0AAD5QG89</accession>
<feature type="signal peptide" evidence="2">
    <location>
        <begin position="1"/>
        <end position="15"/>
    </location>
</feature>
<gene>
    <name evidence="3" type="ORF">KIN20_003710</name>
</gene>
<name>A0AAD5QG89_PARTN</name>
<protein>
    <submittedName>
        <fullName evidence="3">Uncharacterized protein</fullName>
    </submittedName>
</protein>
<feature type="compositionally biased region" description="Polar residues" evidence="1">
    <location>
        <begin position="61"/>
        <end position="77"/>
    </location>
</feature>
<evidence type="ECO:0000313" key="4">
    <source>
        <dbReference type="Proteomes" id="UP001196413"/>
    </source>
</evidence>
<keyword evidence="2" id="KW-0732">Signal</keyword>